<name>A0ABY6URX1_BIOOC</name>
<evidence type="ECO:0000313" key="1">
    <source>
        <dbReference type="EMBL" id="VUC33939.1"/>
    </source>
</evidence>
<keyword evidence="2" id="KW-1185">Reference proteome</keyword>
<evidence type="ECO:0000313" key="2">
    <source>
        <dbReference type="Proteomes" id="UP000766486"/>
    </source>
</evidence>
<protein>
    <submittedName>
        <fullName evidence="1">Uncharacterized protein</fullName>
    </submittedName>
</protein>
<dbReference type="EMBL" id="CABFNS010000873">
    <property type="protein sequence ID" value="VUC33939.1"/>
    <property type="molecule type" value="Genomic_DNA"/>
</dbReference>
<organism evidence="1 2">
    <name type="scientific">Bionectria ochroleuca</name>
    <name type="common">Gliocladium roseum</name>
    <dbReference type="NCBI Taxonomy" id="29856"/>
    <lineage>
        <taxon>Eukaryota</taxon>
        <taxon>Fungi</taxon>
        <taxon>Dikarya</taxon>
        <taxon>Ascomycota</taxon>
        <taxon>Pezizomycotina</taxon>
        <taxon>Sordariomycetes</taxon>
        <taxon>Hypocreomycetidae</taxon>
        <taxon>Hypocreales</taxon>
        <taxon>Bionectriaceae</taxon>
        <taxon>Clonostachys</taxon>
    </lineage>
</organism>
<proteinExistence type="predicted"/>
<comment type="caution">
    <text evidence="1">The sequence shown here is derived from an EMBL/GenBank/DDBJ whole genome shotgun (WGS) entry which is preliminary data.</text>
</comment>
<reference evidence="1 2" key="1">
    <citation type="submission" date="2019-06" db="EMBL/GenBank/DDBJ databases">
        <authorList>
            <person name="Broberg M."/>
        </authorList>
    </citation>
    <scope>NUCLEOTIDE SEQUENCE [LARGE SCALE GENOMIC DNA]</scope>
</reference>
<gene>
    <name evidence="1" type="ORF">CLO192961_LOCUS367131</name>
</gene>
<accession>A0ABY6URX1</accession>
<dbReference type="Proteomes" id="UP000766486">
    <property type="component" value="Unassembled WGS sequence"/>
</dbReference>
<sequence>MNKRLVVYGRRVLERELEAVVCPVVHIIIHMHLAGDDHIDMFEEGQVERRGDGVHLVQDDGAAIIALLERLQDARGRVLSIFAGRRDEAIFVVVSWRRIRSGHCRTVWRGDQRWSIRD</sequence>